<feature type="compositionally biased region" description="Polar residues" evidence="1">
    <location>
        <begin position="339"/>
        <end position="351"/>
    </location>
</feature>
<sequence length="646" mass="71707">MFVNLGLTADAAAAHTHEFSRQSKSQPNSSFLSRSTAAFLPLAFMSSAKQSPNPEALKPLETPPPNQLSPFATPRLSSDEEYNPVESKDKSPGNRTKVVPTAIVKKQQARTKSSFSFAHSPHSTRRKRLAIRPRLLLQLQQVSQTTRPIPAVDVFASTICSVSRKFPGIPRTKDGHSTNDLILVTSDAYKHLGVEDDKSVTSDDPQDRREVIATICHHRREGSKLKGMVELCLQQGSRWKASRLPSGGYDFTWTTDGGEQKRVRWALRTKGSRRTSGTSIGPDNTFDKGKRFVFSIIDPTTRRHPVIAWMSRQGIDVLDQYPLSSAPTQESSSPTSESRVTAFNNSPQPSDYTDPPLIETDDHLRTLIIVSGVWIAFQEGWPQAPIYAEPNPTSPTTATAMAPLSSSSSSPPRSQSTQFTGTDPEKADEIDERSRRKSLSFSGGRIRLGGGSLLHRSKTVDGRSKKSGFPHRVASQGKSRLDTHHEDGPSKNATSLAMEPPKPDVPDGDMFSHPEQSTVDEHNTRRWSDSRGDDQHHRSIPNNTSSPRYSCGEHNQQDPKSNPSSICFGLSKPEQAKGKRWRSIDNQFWVRSPTSIYWRTKDYIIGALSSLINQIISPFVSKAIHCTVSKFRTLCPIKEHAQRRCI</sequence>
<dbReference type="AlphaFoldDB" id="A0A1D2JJ41"/>
<dbReference type="VEuPathDB" id="FungiDB:PADG_01700"/>
<comment type="caution">
    <text evidence="2">The sequence shown here is derived from an EMBL/GenBank/DDBJ whole genome shotgun (WGS) entry which is preliminary data.</text>
</comment>
<accession>A0A1D2JJ41</accession>
<feature type="compositionally biased region" description="Low complexity" evidence="1">
    <location>
        <begin position="394"/>
        <end position="417"/>
    </location>
</feature>
<evidence type="ECO:0000313" key="2">
    <source>
        <dbReference type="EMBL" id="ODH38533.1"/>
    </source>
</evidence>
<evidence type="ECO:0000256" key="1">
    <source>
        <dbReference type="SAM" id="MobiDB-lite"/>
    </source>
</evidence>
<gene>
    <name evidence="2" type="ORF">ACO22_02297</name>
</gene>
<dbReference type="EMBL" id="LZYO01000068">
    <property type="protein sequence ID" value="ODH38533.1"/>
    <property type="molecule type" value="Genomic_DNA"/>
</dbReference>
<evidence type="ECO:0000313" key="3">
    <source>
        <dbReference type="Proteomes" id="UP000242814"/>
    </source>
</evidence>
<feature type="region of interest" description="Disordered" evidence="1">
    <location>
        <begin position="386"/>
        <end position="569"/>
    </location>
</feature>
<feature type="compositionally biased region" description="Low complexity" evidence="1">
    <location>
        <begin position="324"/>
        <end position="338"/>
    </location>
</feature>
<proteinExistence type="predicted"/>
<dbReference type="Proteomes" id="UP000242814">
    <property type="component" value="Unassembled WGS sequence"/>
</dbReference>
<feature type="compositionally biased region" description="Basic and acidic residues" evidence="1">
    <location>
        <begin position="519"/>
        <end position="537"/>
    </location>
</feature>
<reference evidence="2 3" key="1">
    <citation type="submission" date="2016-06" db="EMBL/GenBank/DDBJ databases">
        <authorList>
            <person name="Kjaerup R.B."/>
            <person name="Dalgaard T.S."/>
            <person name="Juul-Madsen H.R."/>
        </authorList>
    </citation>
    <scope>NUCLEOTIDE SEQUENCE [LARGE SCALE GENOMIC DNA]</scope>
    <source>
        <strain evidence="2 3">Pb300</strain>
    </source>
</reference>
<feature type="region of interest" description="Disordered" evidence="1">
    <location>
        <begin position="50"/>
        <end position="125"/>
    </location>
</feature>
<dbReference type="VEuPathDB" id="FungiDB:PABG_03156"/>
<protein>
    <submittedName>
        <fullName evidence="2">Uncharacterized protein</fullName>
    </submittedName>
</protein>
<organism evidence="2 3">
    <name type="scientific">Paracoccidioides brasiliensis</name>
    <dbReference type="NCBI Taxonomy" id="121759"/>
    <lineage>
        <taxon>Eukaryota</taxon>
        <taxon>Fungi</taxon>
        <taxon>Dikarya</taxon>
        <taxon>Ascomycota</taxon>
        <taxon>Pezizomycotina</taxon>
        <taxon>Eurotiomycetes</taxon>
        <taxon>Eurotiomycetidae</taxon>
        <taxon>Onygenales</taxon>
        <taxon>Ajellomycetaceae</taxon>
        <taxon>Paracoccidioides</taxon>
    </lineage>
</organism>
<name>A0A1D2JJ41_PARBR</name>
<feature type="region of interest" description="Disordered" evidence="1">
    <location>
        <begin position="323"/>
        <end position="358"/>
    </location>
</feature>
<feature type="compositionally biased region" description="Basic and acidic residues" evidence="1">
    <location>
        <begin position="479"/>
        <end position="489"/>
    </location>
</feature>